<proteinExistence type="predicted"/>
<evidence type="ECO:0000313" key="1">
    <source>
        <dbReference type="EMBL" id="KNC25596.1"/>
    </source>
</evidence>
<keyword evidence="2" id="KW-1185">Reference proteome</keyword>
<comment type="caution">
    <text evidence="1">The sequence shown here is derived from an EMBL/GenBank/DDBJ whole genome shotgun (WGS) entry which is preliminary data.</text>
</comment>
<sequence>MVLKAYNNTPWVNIMDKTLRFFSSGQTKDVSSLNQNNENKGLAAQTNGFRETAANNSKHIQNENINMKRKDSDNFFYMLWHS</sequence>
<name>A0A0L0C035_LUCCU</name>
<reference evidence="1 2" key="1">
    <citation type="journal article" date="2015" name="Nat. Commun.">
        <title>Lucilia cuprina genome unlocks parasitic fly biology to underpin future interventions.</title>
        <authorList>
            <person name="Anstead C.A."/>
            <person name="Korhonen P.K."/>
            <person name="Young N.D."/>
            <person name="Hall R.S."/>
            <person name="Jex A.R."/>
            <person name="Murali S.C."/>
            <person name="Hughes D.S."/>
            <person name="Lee S.F."/>
            <person name="Perry T."/>
            <person name="Stroehlein A.J."/>
            <person name="Ansell B.R."/>
            <person name="Breugelmans B."/>
            <person name="Hofmann A."/>
            <person name="Qu J."/>
            <person name="Dugan S."/>
            <person name="Lee S.L."/>
            <person name="Chao H."/>
            <person name="Dinh H."/>
            <person name="Han Y."/>
            <person name="Doddapaneni H.V."/>
            <person name="Worley K.C."/>
            <person name="Muzny D.M."/>
            <person name="Ioannidis P."/>
            <person name="Waterhouse R.M."/>
            <person name="Zdobnov E.M."/>
            <person name="James P.J."/>
            <person name="Bagnall N.H."/>
            <person name="Kotze A.C."/>
            <person name="Gibbs R.A."/>
            <person name="Richards S."/>
            <person name="Batterham P."/>
            <person name="Gasser R.B."/>
        </authorList>
    </citation>
    <scope>NUCLEOTIDE SEQUENCE [LARGE SCALE GENOMIC DNA]</scope>
    <source>
        <strain evidence="1 2">LS</strain>
        <tissue evidence="1">Full body</tissue>
    </source>
</reference>
<accession>A0A0L0C035</accession>
<dbReference type="Proteomes" id="UP000037069">
    <property type="component" value="Unassembled WGS sequence"/>
</dbReference>
<evidence type="ECO:0000313" key="2">
    <source>
        <dbReference type="Proteomes" id="UP000037069"/>
    </source>
</evidence>
<dbReference type="AlphaFoldDB" id="A0A0L0C035"/>
<dbReference type="EMBL" id="JRES01001096">
    <property type="protein sequence ID" value="KNC25596.1"/>
    <property type="molecule type" value="Genomic_DNA"/>
</dbReference>
<protein>
    <submittedName>
        <fullName evidence="1">Uncharacterized protein</fullName>
    </submittedName>
</protein>
<gene>
    <name evidence="1" type="ORF">FF38_05800</name>
</gene>
<organism evidence="1 2">
    <name type="scientific">Lucilia cuprina</name>
    <name type="common">Green bottle fly</name>
    <name type="synonym">Australian sheep blowfly</name>
    <dbReference type="NCBI Taxonomy" id="7375"/>
    <lineage>
        <taxon>Eukaryota</taxon>
        <taxon>Metazoa</taxon>
        <taxon>Ecdysozoa</taxon>
        <taxon>Arthropoda</taxon>
        <taxon>Hexapoda</taxon>
        <taxon>Insecta</taxon>
        <taxon>Pterygota</taxon>
        <taxon>Neoptera</taxon>
        <taxon>Endopterygota</taxon>
        <taxon>Diptera</taxon>
        <taxon>Brachycera</taxon>
        <taxon>Muscomorpha</taxon>
        <taxon>Oestroidea</taxon>
        <taxon>Calliphoridae</taxon>
        <taxon>Luciliinae</taxon>
        <taxon>Lucilia</taxon>
    </lineage>
</organism>